<keyword evidence="2" id="KW-1003">Cell membrane</keyword>
<evidence type="ECO:0000256" key="4">
    <source>
        <dbReference type="ARBA" id="ARBA00022723"/>
    </source>
</evidence>
<keyword evidence="5 12" id="KW-1133">Transmembrane helix</keyword>
<feature type="transmembrane region" description="Helical" evidence="12">
    <location>
        <begin position="41"/>
        <end position="58"/>
    </location>
</feature>
<dbReference type="EMBL" id="JAZAQF010000050">
    <property type="protein sequence ID" value="MFG3817676.1"/>
    <property type="molecule type" value="Genomic_DNA"/>
</dbReference>
<dbReference type="PANTHER" id="PTHR35457">
    <property type="entry name" value="HEME A SYNTHASE"/>
    <property type="match status" value="1"/>
</dbReference>
<evidence type="ECO:0000256" key="2">
    <source>
        <dbReference type="ARBA" id="ARBA00022475"/>
    </source>
</evidence>
<feature type="transmembrane region" description="Helical" evidence="12">
    <location>
        <begin position="225"/>
        <end position="245"/>
    </location>
</feature>
<evidence type="ECO:0000256" key="10">
    <source>
        <dbReference type="ARBA" id="ARBA00023157"/>
    </source>
</evidence>
<evidence type="ECO:0000256" key="7">
    <source>
        <dbReference type="ARBA" id="ARBA00023004"/>
    </source>
</evidence>
<dbReference type="Proteomes" id="UP001604335">
    <property type="component" value="Unassembled WGS sequence"/>
</dbReference>
<evidence type="ECO:0000256" key="8">
    <source>
        <dbReference type="ARBA" id="ARBA00023133"/>
    </source>
</evidence>
<feature type="transmembrane region" description="Helical" evidence="12">
    <location>
        <begin position="183"/>
        <end position="205"/>
    </location>
</feature>
<protein>
    <submittedName>
        <fullName evidence="13">COX15/CtaA family protein</fullName>
    </submittedName>
</protein>
<dbReference type="Pfam" id="PF02628">
    <property type="entry name" value="COX15-CtaA"/>
    <property type="match status" value="1"/>
</dbReference>
<accession>A0ABW7C931</accession>
<dbReference type="RefSeq" id="WP_393012165.1">
    <property type="nucleotide sequence ID" value="NZ_JAZAQF010000050.1"/>
</dbReference>
<evidence type="ECO:0000256" key="6">
    <source>
        <dbReference type="ARBA" id="ARBA00023002"/>
    </source>
</evidence>
<comment type="subcellular location">
    <subcellularLocation>
        <location evidence="1">Membrane</location>
        <topology evidence="1">Multi-pass membrane protein</topology>
    </subcellularLocation>
</comment>
<gene>
    <name evidence="13" type="ORF">VPK24_08500</name>
</gene>
<evidence type="ECO:0000256" key="12">
    <source>
        <dbReference type="SAM" id="Phobius"/>
    </source>
</evidence>
<feature type="transmembrane region" description="Helical" evidence="12">
    <location>
        <begin position="88"/>
        <end position="111"/>
    </location>
</feature>
<comment type="caution">
    <text evidence="13">The sequence shown here is derived from an EMBL/GenBank/DDBJ whole genome shotgun (WGS) entry which is preliminary data.</text>
</comment>
<sequence length="321" mass="33909">MAETVFHQAGHSSESVKTSISIAEVNSSLGSDRVRWLAKRLAVAAWLLMAIGSATRVANAGLACPDWPLCYGQAVPWAQMNWQVFLEWFHRLDAAVVAFGALGLAGTAVRFRRELPGWVVPATVAALALVVLQAGLGALTVTELLRFDVVTAHLGTALAFLALLVAIAAGLTPQQASGTAAGLAGWALLAAIAIDVQSLIGGIVGSRWAVHQCLEGDQLCGVLHMHFWGIVPAVLTIGILLIMAWRTPALNPRLRSLRSLIALLLGAQLAVGYSTYHFQLRVAGLTVLHEAIAAALLASLVAFTVWAGRDRLRESPDGLTA</sequence>
<comment type="pathway">
    <text evidence="11">Porphyrin-containing compound metabolism.</text>
</comment>
<keyword evidence="4" id="KW-0479">Metal-binding</keyword>
<feature type="transmembrane region" description="Helical" evidence="12">
    <location>
        <begin position="118"/>
        <end position="139"/>
    </location>
</feature>
<keyword evidence="8" id="KW-0350">Heme biosynthesis</keyword>
<keyword evidence="6" id="KW-0560">Oxidoreductase</keyword>
<keyword evidence="14" id="KW-1185">Reference proteome</keyword>
<organism evidence="13 14">
    <name type="scientific">Limnothrix redekei LRLZ20PSL1</name>
    <dbReference type="NCBI Taxonomy" id="3112953"/>
    <lineage>
        <taxon>Bacteria</taxon>
        <taxon>Bacillati</taxon>
        <taxon>Cyanobacteriota</taxon>
        <taxon>Cyanophyceae</taxon>
        <taxon>Pseudanabaenales</taxon>
        <taxon>Pseudanabaenaceae</taxon>
        <taxon>Limnothrix</taxon>
    </lineage>
</organism>
<keyword evidence="7" id="KW-0408">Iron</keyword>
<proteinExistence type="predicted"/>
<evidence type="ECO:0000313" key="13">
    <source>
        <dbReference type="EMBL" id="MFG3817676.1"/>
    </source>
</evidence>
<feature type="transmembrane region" description="Helical" evidence="12">
    <location>
        <begin position="257"/>
        <end position="276"/>
    </location>
</feature>
<evidence type="ECO:0000256" key="9">
    <source>
        <dbReference type="ARBA" id="ARBA00023136"/>
    </source>
</evidence>
<dbReference type="PANTHER" id="PTHR35457:SF1">
    <property type="entry name" value="HEME A SYNTHASE"/>
    <property type="match status" value="1"/>
</dbReference>
<dbReference type="InterPro" id="IPR003780">
    <property type="entry name" value="COX15/CtaA_fam"/>
</dbReference>
<reference evidence="14" key="1">
    <citation type="journal article" date="2024" name="Algal Res.">
        <title>Biochemical, toxicological and genomic investigation of a high-biomass producing Limnothrix strain isolated from Italian shallow drinking water reservoir.</title>
        <authorList>
            <person name="Simonazzi M."/>
            <person name="Shishido T.K."/>
            <person name="Delbaje E."/>
            <person name="Wahlsten M."/>
            <person name="Fewer D.P."/>
            <person name="Sivonen K."/>
            <person name="Pezzolesi L."/>
            <person name="Pistocchi R."/>
        </authorList>
    </citation>
    <scope>NUCLEOTIDE SEQUENCE [LARGE SCALE GENOMIC DNA]</scope>
    <source>
        <strain evidence="14">LRLZ20PSL1</strain>
    </source>
</reference>
<evidence type="ECO:0000256" key="3">
    <source>
        <dbReference type="ARBA" id="ARBA00022692"/>
    </source>
</evidence>
<keyword evidence="3 12" id="KW-0812">Transmembrane</keyword>
<feature type="transmembrane region" description="Helical" evidence="12">
    <location>
        <begin position="151"/>
        <end position="171"/>
    </location>
</feature>
<feature type="transmembrane region" description="Helical" evidence="12">
    <location>
        <begin position="282"/>
        <end position="306"/>
    </location>
</feature>
<evidence type="ECO:0000256" key="5">
    <source>
        <dbReference type="ARBA" id="ARBA00022989"/>
    </source>
</evidence>
<dbReference type="InterPro" id="IPR050450">
    <property type="entry name" value="COX15/CtaA_HemeA_synthase"/>
</dbReference>
<evidence type="ECO:0000256" key="1">
    <source>
        <dbReference type="ARBA" id="ARBA00004141"/>
    </source>
</evidence>
<name>A0ABW7C931_9CYAN</name>
<keyword evidence="10" id="KW-1015">Disulfide bond</keyword>
<keyword evidence="9 12" id="KW-0472">Membrane</keyword>
<evidence type="ECO:0000313" key="14">
    <source>
        <dbReference type="Proteomes" id="UP001604335"/>
    </source>
</evidence>
<evidence type="ECO:0000256" key="11">
    <source>
        <dbReference type="ARBA" id="ARBA00023444"/>
    </source>
</evidence>